<evidence type="ECO:0000313" key="2">
    <source>
        <dbReference type="EMBL" id="CAL4123035.1"/>
    </source>
</evidence>
<feature type="signal peptide" evidence="1">
    <location>
        <begin position="1"/>
        <end position="19"/>
    </location>
</feature>
<dbReference type="SUPFAM" id="SSF56436">
    <property type="entry name" value="C-type lectin-like"/>
    <property type="match status" value="1"/>
</dbReference>
<keyword evidence="1" id="KW-0732">Signal</keyword>
<name>A0AAV2RDC3_MEGNR</name>
<evidence type="ECO:0008006" key="4">
    <source>
        <dbReference type="Google" id="ProtNLM"/>
    </source>
</evidence>
<keyword evidence="3" id="KW-1185">Reference proteome</keyword>
<dbReference type="InterPro" id="IPR016186">
    <property type="entry name" value="C-type_lectin-like/link_sf"/>
</dbReference>
<evidence type="ECO:0000256" key="1">
    <source>
        <dbReference type="SAM" id="SignalP"/>
    </source>
</evidence>
<sequence>MTLVKLVVVFSSLLIVLNADHSVEIDVDDGISKGIDIFSVDGELNRDSNALSSKSSELENDCKTTKKCKKRKGKCVAKGSCPTIEVAGCNGNCTCCQVDSPLETLANALSSLFEQQGYLSDQLLNLTQAIRGLDMKMDMSNAMQSGELLNITRAIRGLDMKMDNVSNAIQSGCPEGFFLLRSTWQCFKIYTDTKRSGLQAREHCASEGLLMPEPYDVLALQRYIVERYESKYVWLNARADGSVFRWESDNRAISSDRNPYWASTHPTGKVSSNHCLLLLSGVYELQKYPGEPFASYPCDATSYYAMCEVKMI</sequence>
<dbReference type="AlphaFoldDB" id="A0AAV2RDC3"/>
<protein>
    <recommendedName>
        <fullName evidence="4">C-type lectin domain-containing protein</fullName>
    </recommendedName>
</protein>
<evidence type="ECO:0000313" key="3">
    <source>
        <dbReference type="Proteomes" id="UP001497623"/>
    </source>
</evidence>
<dbReference type="Gene3D" id="3.10.100.10">
    <property type="entry name" value="Mannose-Binding Protein A, subunit A"/>
    <property type="match status" value="1"/>
</dbReference>
<gene>
    <name evidence="2" type="ORF">MNOR_LOCUS23732</name>
</gene>
<feature type="chain" id="PRO_5043718828" description="C-type lectin domain-containing protein" evidence="1">
    <location>
        <begin position="20"/>
        <end position="312"/>
    </location>
</feature>
<dbReference type="InterPro" id="IPR016187">
    <property type="entry name" value="CTDL_fold"/>
</dbReference>
<organism evidence="2 3">
    <name type="scientific">Meganyctiphanes norvegica</name>
    <name type="common">Northern krill</name>
    <name type="synonym">Thysanopoda norvegica</name>
    <dbReference type="NCBI Taxonomy" id="48144"/>
    <lineage>
        <taxon>Eukaryota</taxon>
        <taxon>Metazoa</taxon>
        <taxon>Ecdysozoa</taxon>
        <taxon>Arthropoda</taxon>
        <taxon>Crustacea</taxon>
        <taxon>Multicrustacea</taxon>
        <taxon>Malacostraca</taxon>
        <taxon>Eumalacostraca</taxon>
        <taxon>Eucarida</taxon>
        <taxon>Euphausiacea</taxon>
        <taxon>Euphausiidae</taxon>
        <taxon>Meganyctiphanes</taxon>
    </lineage>
</organism>
<dbReference type="EMBL" id="CAXKWB010021192">
    <property type="protein sequence ID" value="CAL4123035.1"/>
    <property type="molecule type" value="Genomic_DNA"/>
</dbReference>
<accession>A0AAV2RDC3</accession>
<dbReference type="Proteomes" id="UP001497623">
    <property type="component" value="Unassembled WGS sequence"/>
</dbReference>
<reference evidence="2 3" key="1">
    <citation type="submission" date="2024-05" db="EMBL/GenBank/DDBJ databases">
        <authorList>
            <person name="Wallberg A."/>
        </authorList>
    </citation>
    <scope>NUCLEOTIDE SEQUENCE [LARGE SCALE GENOMIC DNA]</scope>
</reference>
<proteinExistence type="predicted"/>
<comment type="caution">
    <text evidence="2">The sequence shown here is derived from an EMBL/GenBank/DDBJ whole genome shotgun (WGS) entry which is preliminary data.</text>
</comment>